<proteinExistence type="predicted"/>
<organism evidence="1 2">
    <name type="scientific">Lactococcus muris</name>
    <dbReference type="NCBI Taxonomy" id="2941330"/>
    <lineage>
        <taxon>Bacteria</taxon>
        <taxon>Bacillati</taxon>
        <taxon>Bacillota</taxon>
        <taxon>Bacilli</taxon>
        <taxon>Lactobacillales</taxon>
        <taxon>Streptococcaceae</taxon>
        <taxon>Lactococcus</taxon>
    </lineage>
</organism>
<reference evidence="1 2" key="1">
    <citation type="submission" date="2024-03" db="EMBL/GenBank/DDBJ databases">
        <title>Mouse gut bacterial collection (mGBC) of GemPharmatech.</title>
        <authorList>
            <person name="He Y."/>
            <person name="Dong L."/>
            <person name="Wu D."/>
            <person name="Gao X."/>
            <person name="Lin Z."/>
        </authorList>
    </citation>
    <scope>NUCLEOTIDE SEQUENCE [LARGE SCALE GENOMIC DNA]</scope>
    <source>
        <strain evidence="1 2">20-218</strain>
    </source>
</reference>
<name>A0ABV4D7E8_9LACT</name>
<sequence>MNDKYDKNSLVFQLAKLRRLRGISGKFISASSQYNKRDRYELFEFIQKSLESFMSSELLSPTFYQLASNAFEKINNIEETIDTLQYLEE</sequence>
<gene>
    <name evidence="1" type="ORF">AALM99_04370</name>
</gene>
<dbReference type="EMBL" id="JBCLSQ010000008">
    <property type="protein sequence ID" value="MEY8537678.1"/>
    <property type="molecule type" value="Genomic_DNA"/>
</dbReference>
<dbReference type="RefSeq" id="WP_369917996.1">
    <property type="nucleotide sequence ID" value="NZ_JBCLSQ010000008.1"/>
</dbReference>
<evidence type="ECO:0000313" key="2">
    <source>
        <dbReference type="Proteomes" id="UP001565242"/>
    </source>
</evidence>
<protein>
    <submittedName>
        <fullName evidence="1">Uncharacterized protein</fullName>
    </submittedName>
</protein>
<evidence type="ECO:0000313" key="1">
    <source>
        <dbReference type="EMBL" id="MEY8537678.1"/>
    </source>
</evidence>
<comment type="caution">
    <text evidence="1">The sequence shown here is derived from an EMBL/GenBank/DDBJ whole genome shotgun (WGS) entry which is preliminary data.</text>
</comment>
<accession>A0ABV4D7E8</accession>
<dbReference type="Proteomes" id="UP001565242">
    <property type="component" value="Unassembled WGS sequence"/>
</dbReference>
<keyword evidence="2" id="KW-1185">Reference proteome</keyword>